<gene>
    <name evidence="1" type="ORF">K431DRAFT_282186</name>
</gene>
<dbReference type="AlphaFoldDB" id="A0A9P4QGJ6"/>
<evidence type="ECO:0008006" key="3">
    <source>
        <dbReference type="Google" id="ProtNLM"/>
    </source>
</evidence>
<dbReference type="OrthoDB" id="3864028at2759"/>
<keyword evidence="2" id="KW-1185">Reference proteome</keyword>
<proteinExistence type="predicted"/>
<organism evidence="1 2">
    <name type="scientific">Polychaeton citri CBS 116435</name>
    <dbReference type="NCBI Taxonomy" id="1314669"/>
    <lineage>
        <taxon>Eukaryota</taxon>
        <taxon>Fungi</taxon>
        <taxon>Dikarya</taxon>
        <taxon>Ascomycota</taxon>
        <taxon>Pezizomycotina</taxon>
        <taxon>Dothideomycetes</taxon>
        <taxon>Dothideomycetidae</taxon>
        <taxon>Capnodiales</taxon>
        <taxon>Capnodiaceae</taxon>
        <taxon>Polychaeton</taxon>
    </lineage>
</organism>
<dbReference type="Proteomes" id="UP000799441">
    <property type="component" value="Unassembled WGS sequence"/>
</dbReference>
<reference evidence="1" key="1">
    <citation type="journal article" date="2020" name="Stud. Mycol.">
        <title>101 Dothideomycetes genomes: a test case for predicting lifestyles and emergence of pathogens.</title>
        <authorList>
            <person name="Haridas S."/>
            <person name="Albert R."/>
            <person name="Binder M."/>
            <person name="Bloem J."/>
            <person name="Labutti K."/>
            <person name="Salamov A."/>
            <person name="Andreopoulos B."/>
            <person name="Baker S."/>
            <person name="Barry K."/>
            <person name="Bills G."/>
            <person name="Bluhm B."/>
            <person name="Cannon C."/>
            <person name="Castanera R."/>
            <person name="Culley D."/>
            <person name="Daum C."/>
            <person name="Ezra D."/>
            <person name="Gonzalez J."/>
            <person name="Henrissat B."/>
            <person name="Kuo A."/>
            <person name="Liang C."/>
            <person name="Lipzen A."/>
            <person name="Lutzoni F."/>
            <person name="Magnuson J."/>
            <person name="Mondo S."/>
            <person name="Nolan M."/>
            <person name="Ohm R."/>
            <person name="Pangilinan J."/>
            <person name="Park H.-J."/>
            <person name="Ramirez L."/>
            <person name="Alfaro M."/>
            <person name="Sun H."/>
            <person name="Tritt A."/>
            <person name="Yoshinaga Y."/>
            <person name="Zwiers L.-H."/>
            <person name="Turgeon B."/>
            <person name="Goodwin S."/>
            <person name="Spatafora J."/>
            <person name="Crous P."/>
            <person name="Grigoriev I."/>
        </authorList>
    </citation>
    <scope>NUCLEOTIDE SEQUENCE</scope>
    <source>
        <strain evidence="1">CBS 116435</strain>
    </source>
</reference>
<protein>
    <recommendedName>
        <fullName evidence="3">F-box domain-containing protein</fullName>
    </recommendedName>
</protein>
<comment type="caution">
    <text evidence="1">The sequence shown here is derived from an EMBL/GenBank/DDBJ whole genome shotgun (WGS) entry which is preliminary data.</text>
</comment>
<evidence type="ECO:0000313" key="2">
    <source>
        <dbReference type="Proteomes" id="UP000799441"/>
    </source>
</evidence>
<dbReference type="EMBL" id="MU003772">
    <property type="protein sequence ID" value="KAF2724342.1"/>
    <property type="molecule type" value="Genomic_DNA"/>
</dbReference>
<accession>A0A9P4QGJ6</accession>
<name>A0A9P4QGJ6_9PEZI</name>
<evidence type="ECO:0000313" key="1">
    <source>
        <dbReference type="EMBL" id="KAF2724342.1"/>
    </source>
</evidence>
<sequence>MQRLRKASRQLSFNPRKDAIESLNAKCRSNVTFSDLPAEIRNQIYELAAWDTIVALPSSKSSKPISPPALLLANKSIRQEYRPILLANAIVKAHVKEYDFRHLTRVVAGLSRNDLLALGTNRRLEIILELRIKPKPNKRDAQSLRLWFAWLHQYQPSSNGELAKRLDWKYEIYPQGWSMAKMDIVANGDLVHFRTRNLEILDIAHKALDGICRNERSILIQGWNRWSVDLF</sequence>